<dbReference type="PATRIC" id="fig|1178515.4.peg.2554"/>
<evidence type="ECO:0000313" key="2">
    <source>
        <dbReference type="EMBL" id="ANE48897.1"/>
    </source>
</evidence>
<dbReference type="Pfam" id="PF02368">
    <property type="entry name" value="Big_2"/>
    <property type="match status" value="1"/>
</dbReference>
<protein>
    <recommendedName>
        <fullName evidence="1">BIG2 domain-containing protein</fullName>
    </recommendedName>
</protein>
<sequence>MNAVFDTGRTVDVSPLVTWVSSNSASVTVKDGVVTAVKKGSATIKAIYQNKYVTFRVMVYA</sequence>
<dbReference type="InterPro" id="IPR008964">
    <property type="entry name" value="Invasin/intimin_cell_adhesion"/>
</dbReference>
<dbReference type="KEGG" id="pswu:SY83_12760"/>
<evidence type="ECO:0000259" key="1">
    <source>
        <dbReference type="Pfam" id="PF02368"/>
    </source>
</evidence>
<dbReference type="EMBL" id="CP011388">
    <property type="protein sequence ID" value="ANE48897.1"/>
    <property type="molecule type" value="Genomic_DNA"/>
</dbReference>
<reference evidence="2 3" key="1">
    <citation type="submission" date="2015-01" db="EMBL/GenBank/DDBJ databases">
        <title>Paenibacillus swuensis/DY6/whole genome sequencing.</title>
        <authorList>
            <person name="Kim M.K."/>
            <person name="Srinivasan S."/>
            <person name="Lee J.-J."/>
        </authorList>
    </citation>
    <scope>NUCLEOTIDE SEQUENCE [LARGE SCALE GENOMIC DNA]</scope>
    <source>
        <strain evidence="2 3">DY6</strain>
    </source>
</reference>
<dbReference type="AlphaFoldDB" id="A0A172TQ09"/>
<dbReference type="Gene3D" id="2.60.40.1080">
    <property type="match status" value="1"/>
</dbReference>
<dbReference type="Proteomes" id="UP000076927">
    <property type="component" value="Chromosome"/>
</dbReference>
<dbReference type="InterPro" id="IPR003343">
    <property type="entry name" value="Big_2"/>
</dbReference>
<accession>A0A172TQ09</accession>
<proteinExistence type="predicted"/>
<organism evidence="2 3">
    <name type="scientific">Paenibacillus swuensis</name>
    <dbReference type="NCBI Taxonomy" id="1178515"/>
    <lineage>
        <taxon>Bacteria</taxon>
        <taxon>Bacillati</taxon>
        <taxon>Bacillota</taxon>
        <taxon>Bacilli</taxon>
        <taxon>Bacillales</taxon>
        <taxon>Paenibacillaceae</taxon>
        <taxon>Paenibacillus</taxon>
    </lineage>
</organism>
<gene>
    <name evidence="2" type="ORF">SY83_12760</name>
</gene>
<dbReference type="SUPFAM" id="SSF49373">
    <property type="entry name" value="Invasin/intimin cell-adhesion fragments"/>
    <property type="match status" value="1"/>
</dbReference>
<evidence type="ECO:0000313" key="3">
    <source>
        <dbReference type="Proteomes" id="UP000076927"/>
    </source>
</evidence>
<keyword evidence="3" id="KW-1185">Reference proteome</keyword>
<feature type="domain" description="BIG2" evidence="1">
    <location>
        <begin position="15"/>
        <end position="50"/>
    </location>
</feature>
<name>A0A172TQ09_9BACL</name>